<dbReference type="PANTHER" id="PTHR43685:SF11">
    <property type="entry name" value="GLYCOSYLTRANSFERASE TAGX-RELATED"/>
    <property type="match status" value="1"/>
</dbReference>
<dbReference type="PANTHER" id="PTHR43685">
    <property type="entry name" value="GLYCOSYLTRANSFERASE"/>
    <property type="match status" value="1"/>
</dbReference>
<dbReference type="Gene3D" id="3.90.550.10">
    <property type="entry name" value="Spore Coat Polysaccharide Biosynthesis Protein SpsA, Chain A"/>
    <property type="match status" value="1"/>
</dbReference>
<dbReference type="InterPro" id="IPR050834">
    <property type="entry name" value="Glycosyltransf_2"/>
</dbReference>
<accession>A0A2N9ALK1</accession>
<feature type="domain" description="Glycosyltransferase 2-like" evidence="1">
    <location>
        <begin position="7"/>
        <end position="131"/>
    </location>
</feature>
<evidence type="ECO:0000313" key="3">
    <source>
        <dbReference type="Proteomes" id="UP000233769"/>
    </source>
</evidence>
<name>A0A2N9ALK1_METEX</name>
<dbReference type="Pfam" id="PF00535">
    <property type="entry name" value="Glycos_transf_2"/>
    <property type="match status" value="1"/>
</dbReference>
<protein>
    <submittedName>
        <fullName evidence="2">Glycosyl transferase family 2</fullName>
    </submittedName>
</protein>
<keyword evidence="2" id="KW-0808">Transferase</keyword>
<dbReference type="GO" id="GO:0016740">
    <property type="term" value="F:transferase activity"/>
    <property type="evidence" value="ECO:0007669"/>
    <property type="project" value="UniProtKB-KW"/>
</dbReference>
<sequence length="440" mass="47932">MCPETVTIIIPVYNGGPFLTQAIESALAQTWSAIEVLVIDDGSEDNGHTERVCRSFGTRVRYLHRENGGVGAALNTGIAAMSGRYLTWLSHDDLYDPRKVEVQMKVLNAQPGPCVAFGDYATMGEDGTVLAEIETGSGYRSDQPLWAILEGRINGCTVLLDRALLERHGGFDIGLPTTQDYELWWRLALHYPFVHVPGALVRHRVHEGQGSRGRRHIEEASLLWMEMLERVPEEKAREHAGSELAFLLRACDFLKVTGYDSAKQGADALVRRRARTLRAGIVLSSRSPRAASVAKAELASSGLDLAFLLVDASLDQQSLLVADPLPETLSGSTILGAPIDPQDLVTRALAEFDAPILAFLRQDVPVSAFWPAFSRLLRDPALDGIAIPQEAWPDADPLGALSGLIVRRDALTAALTRAIETRGDFLQSLGMSSRLHVAAN</sequence>
<dbReference type="EMBL" id="LT962688">
    <property type="protein sequence ID" value="SOR28231.1"/>
    <property type="molecule type" value="Genomic_DNA"/>
</dbReference>
<dbReference type="SUPFAM" id="SSF53448">
    <property type="entry name" value="Nucleotide-diphospho-sugar transferases"/>
    <property type="match status" value="1"/>
</dbReference>
<proteinExistence type="predicted"/>
<organism evidence="2 3">
    <name type="scientific">Methylorubrum extorquens</name>
    <name type="common">Methylobacterium dichloromethanicum</name>
    <name type="synonym">Methylobacterium extorquens</name>
    <dbReference type="NCBI Taxonomy" id="408"/>
    <lineage>
        <taxon>Bacteria</taxon>
        <taxon>Pseudomonadati</taxon>
        <taxon>Pseudomonadota</taxon>
        <taxon>Alphaproteobacteria</taxon>
        <taxon>Hyphomicrobiales</taxon>
        <taxon>Methylobacteriaceae</taxon>
        <taxon>Methylorubrum</taxon>
    </lineage>
</organism>
<gene>
    <name evidence="2" type="ORF">TK0001_1629</name>
</gene>
<dbReference type="InterPro" id="IPR001173">
    <property type="entry name" value="Glyco_trans_2-like"/>
</dbReference>
<dbReference type="InterPro" id="IPR029044">
    <property type="entry name" value="Nucleotide-diphossugar_trans"/>
</dbReference>
<reference evidence="3" key="1">
    <citation type="submission" date="2017-10" db="EMBL/GenBank/DDBJ databases">
        <authorList>
            <person name="Regsiter A."/>
            <person name="William W."/>
        </authorList>
    </citation>
    <scope>NUCLEOTIDE SEQUENCE [LARGE SCALE GENOMIC DNA]</scope>
</reference>
<dbReference type="Proteomes" id="UP000233769">
    <property type="component" value="Chromosome tk0001"/>
</dbReference>
<evidence type="ECO:0000259" key="1">
    <source>
        <dbReference type="Pfam" id="PF00535"/>
    </source>
</evidence>
<evidence type="ECO:0000313" key="2">
    <source>
        <dbReference type="EMBL" id="SOR28231.1"/>
    </source>
</evidence>
<dbReference type="AlphaFoldDB" id="A0A2N9ALK1"/>